<feature type="signal peptide" evidence="7">
    <location>
        <begin position="1"/>
        <end position="17"/>
    </location>
</feature>
<keyword evidence="5" id="KW-0378">Hydrolase</keyword>
<gene>
    <name evidence="8" type="ORF">MKZ38_006173</name>
</gene>
<evidence type="ECO:0000313" key="9">
    <source>
        <dbReference type="Proteomes" id="UP001201980"/>
    </source>
</evidence>
<keyword evidence="6" id="KW-0325">Glycoprotein</keyword>
<proteinExistence type="inferred from homology"/>
<evidence type="ECO:0000256" key="5">
    <source>
        <dbReference type="ARBA" id="ARBA00022801"/>
    </source>
</evidence>
<dbReference type="PANTHER" id="PTHR11802:SF113">
    <property type="entry name" value="SERINE CARBOXYPEPTIDASE CTSA-4.1"/>
    <property type="match status" value="1"/>
</dbReference>
<evidence type="ECO:0000256" key="1">
    <source>
        <dbReference type="ARBA" id="ARBA00009431"/>
    </source>
</evidence>
<dbReference type="PANTHER" id="PTHR11802">
    <property type="entry name" value="SERINE PROTEASE FAMILY S10 SERINE CARBOXYPEPTIDASE"/>
    <property type="match status" value="1"/>
</dbReference>
<dbReference type="EC" id="3.4.16.5" evidence="2"/>
<name>A0AAD5RKG3_9PEZI</name>
<evidence type="ECO:0000256" key="4">
    <source>
        <dbReference type="ARBA" id="ARBA00022670"/>
    </source>
</evidence>
<dbReference type="AlphaFoldDB" id="A0AAD5RKG3"/>
<dbReference type="GO" id="GO:0006508">
    <property type="term" value="P:proteolysis"/>
    <property type="evidence" value="ECO:0007669"/>
    <property type="project" value="UniProtKB-KW"/>
</dbReference>
<dbReference type="PROSITE" id="PS00560">
    <property type="entry name" value="CARBOXYPEPT_SER_HIS"/>
    <property type="match status" value="1"/>
</dbReference>
<keyword evidence="9" id="KW-1185">Reference proteome</keyword>
<keyword evidence="7" id="KW-0732">Signal</keyword>
<dbReference type="InterPro" id="IPR033124">
    <property type="entry name" value="Ser_caboxypep_his_AS"/>
</dbReference>
<evidence type="ECO:0000256" key="2">
    <source>
        <dbReference type="ARBA" id="ARBA00012446"/>
    </source>
</evidence>
<organism evidence="8 9">
    <name type="scientific">Zalerion maritima</name>
    <dbReference type="NCBI Taxonomy" id="339359"/>
    <lineage>
        <taxon>Eukaryota</taxon>
        <taxon>Fungi</taxon>
        <taxon>Dikarya</taxon>
        <taxon>Ascomycota</taxon>
        <taxon>Pezizomycotina</taxon>
        <taxon>Sordariomycetes</taxon>
        <taxon>Lulworthiomycetidae</taxon>
        <taxon>Lulworthiales</taxon>
        <taxon>Lulworthiaceae</taxon>
        <taxon>Zalerion</taxon>
    </lineage>
</organism>
<evidence type="ECO:0000256" key="6">
    <source>
        <dbReference type="ARBA" id="ARBA00023180"/>
    </source>
</evidence>
<keyword evidence="4" id="KW-0645">Protease</keyword>
<dbReference type="EMBL" id="JAKWBI020000376">
    <property type="protein sequence ID" value="KAJ2895780.1"/>
    <property type="molecule type" value="Genomic_DNA"/>
</dbReference>
<dbReference type="Gene3D" id="1.10.287.410">
    <property type="match status" value="1"/>
</dbReference>
<evidence type="ECO:0000313" key="8">
    <source>
        <dbReference type="EMBL" id="KAJ2895780.1"/>
    </source>
</evidence>
<dbReference type="InterPro" id="IPR029058">
    <property type="entry name" value="AB_hydrolase_fold"/>
</dbReference>
<comment type="similarity">
    <text evidence="1">Belongs to the peptidase S10 family.</text>
</comment>
<feature type="chain" id="PRO_5042071124" description="carboxypeptidase C" evidence="7">
    <location>
        <begin position="18"/>
        <end position="378"/>
    </location>
</feature>
<keyword evidence="3" id="KW-0121">Carboxypeptidase</keyword>
<comment type="caution">
    <text evidence="8">The sequence shown here is derived from an EMBL/GenBank/DDBJ whole genome shotgun (WGS) entry which is preliminary data.</text>
</comment>
<dbReference type="Pfam" id="PF00450">
    <property type="entry name" value="Peptidase_S10"/>
    <property type="match status" value="1"/>
</dbReference>
<evidence type="ECO:0000256" key="7">
    <source>
        <dbReference type="SAM" id="SignalP"/>
    </source>
</evidence>
<dbReference type="SUPFAM" id="SSF53474">
    <property type="entry name" value="alpha/beta-Hydrolases"/>
    <property type="match status" value="1"/>
</dbReference>
<evidence type="ECO:0000256" key="3">
    <source>
        <dbReference type="ARBA" id="ARBA00022645"/>
    </source>
</evidence>
<dbReference type="PRINTS" id="PR00724">
    <property type="entry name" value="CRBOXYPTASEC"/>
</dbReference>
<reference evidence="8" key="1">
    <citation type="submission" date="2022-07" db="EMBL/GenBank/DDBJ databases">
        <title>Draft genome sequence of Zalerion maritima ATCC 34329, a (micro)plastics degrading marine fungus.</title>
        <authorList>
            <person name="Paco A."/>
            <person name="Goncalves M.F.M."/>
            <person name="Rocha-Santos T.A.P."/>
            <person name="Alves A."/>
        </authorList>
    </citation>
    <scope>NUCLEOTIDE SEQUENCE</scope>
    <source>
        <strain evidence="8">ATCC 34329</strain>
    </source>
</reference>
<protein>
    <recommendedName>
        <fullName evidence="2">carboxypeptidase C</fullName>
        <ecNumber evidence="2">3.4.16.5</ecNumber>
    </recommendedName>
</protein>
<dbReference type="Gene3D" id="3.40.50.1820">
    <property type="entry name" value="alpha/beta hydrolase"/>
    <property type="match status" value="1"/>
</dbReference>
<dbReference type="GO" id="GO:0000324">
    <property type="term" value="C:fungal-type vacuole"/>
    <property type="evidence" value="ECO:0007669"/>
    <property type="project" value="TreeGrafter"/>
</dbReference>
<sequence length="378" mass="41448">MCPSTTLCFFTLRIAAAFCIALPASSPSQCCCKNASIIYLDNPAGVGFSTIPPGHQAQHSDAGGAPDFQQFLLVLFRDIFPSLADHPIHIAGEPYGGHYVPVYTHHILRSRKYNSAVAFRGNIESIILVNAMIDEAAPSIGEYDLLCAGQNPGILNSTACDAIEKYLPECRKLTNFCYVTDGKEVCAEEVQGRRRPYNVNLPCDEYPLCFDPKLGNFALFLNQAWVKTRLGFSPYFDFHGVNLTLNSDYFNHGDVARTARRELISILDDARTDGCAEFPDNSSSSPGIRVLVMNGNDDFIQASWRATPWTTWPPGKTAKTGIAINQYYHEGDGFWKQSHDGQLVFVGINGAGHAAPGDNPEVASAVLAKWLNGWEAQD</sequence>
<accession>A0AAD5RKG3</accession>
<dbReference type="GO" id="GO:0004185">
    <property type="term" value="F:serine-type carboxypeptidase activity"/>
    <property type="evidence" value="ECO:0007669"/>
    <property type="project" value="UniProtKB-EC"/>
</dbReference>
<dbReference type="Proteomes" id="UP001201980">
    <property type="component" value="Unassembled WGS sequence"/>
</dbReference>
<dbReference type="InterPro" id="IPR001563">
    <property type="entry name" value="Peptidase_S10"/>
</dbReference>